<evidence type="ECO:0000259" key="5">
    <source>
        <dbReference type="PROSITE" id="PS50975"/>
    </source>
</evidence>
<dbReference type="PANTHER" id="PTHR43585:SF2">
    <property type="entry name" value="ATP-GRASP ENZYME FSQD"/>
    <property type="match status" value="1"/>
</dbReference>
<dbReference type="GO" id="GO:0005524">
    <property type="term" value="F:ATP binding"/>
    <property type="evidence" value="ECO:0007669"/>
    <property type="project" value="UniProtKB-UniRule"/>
</dbReference>
<evidence type="ECO:0000256" key="4">
    <source>
        <dbReference type="PROSITE-ProRule" id="PRU00409"/>
    </source>
</evidence>
<dbReference type="GO" id="GO:0046872">
    <property type="term" value="F:metal ion binding"/>
    <property type="evidence" value="ECO:0007669"/>
    <property type="project" value="InterPro"/>
</dbReference>
<protein>
    <recommendedName>
        <fullName evidence="5">ATP-grasp domain-containing protein</fullName>
    </recommendedName>
</protein>
<dbReference type="InterPro" id="IPR052032">
    <property type="entry name" value="ATP-dep_AA_Ligase"/>
</dbReference>
<dbReference type="InterPro" id="IPR013815">
    <property type="entry name" value="ATP_grasp_subdomain_1"/>
</dbReference>
<evidence type="ECO:0000256" key="2">
    <source>
        <dbReference type="ARBA" id="ARBA00022741"/>
    </source>
</evidence>
<dbReference type="PROSITE" id="PS50975">
    <property type="entry name" value="ATP_GRASP"/>
    <property type="match status" value="1"/>
</dbReference>
<dbReference type="RefSeq" id="WP_212522494.1">
    <property type="nucleotide sequence ID" value="NZ_JAGSOH010000230.1"/>
</dbReference>
<dbReference type="Proteomes" id="UP000676325">
    <property type="component" value="Unassembled WGS sequence"/>
</dbReference>
<comment type="caution">
    <text evidence="6">The sequence shown here is derived from an EMBL/GenBank/DDBJ whole genome shotgun (WGS) entry which is preliminary data.</text>
</comment>
<dbReference type="AlphaFoldDB" id="A0A941ELR9"/>
<dbReference type="PANTHER" id="PTHR43585">
    <property type="entry name" value="FUMIPYRROLE BIOSYNTHESIS PROTEIN C"/>
    <property type="match status" value="1"/>
</dbReference>
<keyword evidence="7" id="KW-1185">Reference proteome</keyword>
<dbReference type="GO" id="GO:0016874">
    <property type="term" value="F:ligase activity"/>
    <property type="evidence" value="ECO:0007669"/>
    <property type="project" value="UniProtKB-KW"/>
</dbReference>
<dbReference type="EMBL" id="JAGSOH010000230">
    <property type="protein sequence ID" value="MBR7831384.1"/>
    <property type="molecule type" value="Genomic_DNA"/>
</dbReference>
<keyword evidence="2 4" id="KW-0547">Nucleotide-binding</keyword>
<keyword evidence="3 4" id="KW-0067">ATP-binding</keyword>
<organism evidence="6 7">
    <name type="scientific">Actinospica acidithermotolerans</name>
    <dbReference type="NCBI Taxonomy" id="2828514"/>
    <lineage>
        <taxon>Bacteria</taxon>
        <taxon>Bacillati</taxon>
        <taxon>Actinomycetota</taxon>
        <taxon>Actinomycetes</taxon>
        <taxon>Catenulisporales</taxon>
        <taxon>Actinospicaceae</taxon>
        <taxon>Actinospica</taxon>
    </lineage>
</organism>
<dbReference type="Gene3D" id="3.30.1490.20">
    <property type="entry name" value="ATP-grasp fold, A domain"/>
    <property type="match status" value="1"/>
</dbReference>
<name>A0A941ELR9_9ACTN</name>
<dbReference type="Gene3D" id="3.30.470.20">
    <property type="entry name" value="ATP-grasp fold, B domain"/>
    <property type="match status" value="1"/>
</dbReference>
<dbReference type="Gene3D" id="3.40.50.20">
    <property type="match status" value="1"/>
</dbReference>
<gene>
    <name evidence="6" type="ORF">KDK95_34080</name>
</gene>
<sequence length="434" mass="46674">MSRNVLFLLAGSLARRHHPWEALDLDGGDTALVIVPPNQGRANAPVPVHVADGYYDNAEVEEIAFDAHGRRAFTHVIELAEDDVERSARLREAFGLDTGMTSDQARTGRDKVLMKKLWRAGAVPTACCAALHEASDLRRFAESAGYPVVVKPRFAVGRAGAVLRDDADRRSWLAANWTKSPFDPRVPAWMVEEQVDGTLLQVDALLTEHDLEYLWPSRVAEQPPGRHGLPALTITTCDPGDPVVSRAQDLARRAIQALRPRPRTAIVHAEMLQRTGDGELLMSELAWRPGGMLTPYMMQGAFGVDPIRRFLDAVLGPGRAASGAVPLVPTSMAGQVGVAHRPGTIAAVHPFPPALRVPTRMLYGEIAAQEGRAYPAAAHRAELAANAVVLGKDTGAVTARQKAVAAYVAGRGLIYTDAAIAPEPAGCGSKPVRR</sequence>
<reference evidence="6" key="1">
    <citation type="submission" date="2021-04" db="EMBL/GenBank/DDBJ databases">
        <title>Genome based classification of Actinospica acidithermotolerans sp. nov., an actinobacterium isolated from an Indonesian hot spring.</title>
        <authorList>
            <person name="Kusuma A.B."/>
            <person name="Putra K.E."/>
            <person name="Nafisah S."/>
            <person name="Loh J."/>
            <person name="Nouioui I."/>
            <person name="Goodfellow M."/>
        </authorList>
    </citation>
    <scope>NUCLEOTIDE SEQUENCE</scope>
    <source>
        <strain evidence="6">MGRD01-02</strain>
    </source>
</reference>
<proteinExistence type="predicted"/>
<keyword evidence="1" id="KW-0436">Ligase</keyword>
<evidence type="ECO:0000256" key="3">
    <source>
        <dbReference type="ARBA" id="ARBA00022840"/>
    </source>
</evidence>
<feature type="domain" description="ATP-grasp" evidence="5">
    <location>
        <begin position="115"/>
        <end position="315"/>
    </location>
</feature>
<accession>A0A941ELR9</accession>
<dbReference type="SUPFAM" id="SSF56059">
    <property type="entry name" value="Glutathione synthetase ATP-binding domain-like"/>
    <property type="match status" value="1"/>
</dbReference>
<evidence type="ECO:0000313" key="6">
    <source>
        <dbReference type="EMBL" id="MBR7831384.1"/>
    </source>
</evidence>
<evidence type="ECO:0000256" key="1">
    <source>
        <dbReference type="ARBA" id="ARBA00022598"/>
    </source>
</evidence>
<dbReference type="InterPro" id="IPR011761">
    <property type="entry name" value="ATP-grasp"/>
</dbReference>
<evidence type="ECO:0000313" key="7">
    <source>
        <dbReference type="Proteomes" id="UP000676325"/>
    </source>
</evidence>